<gene>
    <name evidence="2" type="ORF">LCGC14_1244640</name>
</gene>
<organism evidence="2">
    <name type="scientific">marine sediment metagenome</name>
    <dbReference type="NCBI Taxonomy" id="412755"/>
    <lineage>
        <taxon>unclassified sequences</taxon>
        <taxon>metagenomes</taxon>
        <taxon>ecological metagenomes</taxon>
    </lineage>
</organism>
<feature type="transmembrane region" description="Helical" evidence="1">
    <location>
        <begin position="72"/>
        <end position="95"/>
    </location>
</feature>
<keyword evidence="1" id="KW-0812">Transmembrane</keyword>
<dbReference type="EMBL" id="LAZR01006758">
    <property type="protein sequence ID" value="KKM89841.1"/>
    <property type="molecule type" value="Genomic_DNA"/>
</dbReference>
<evidence type="ECO:0000313" key="2">
    <source>
        <dbReference type="EMBL" id="KKM89841.1"/>
    </source>
</evidence>
<feature type="transmembrane region" description="Helical" evidence="1">
    <location>
        <begin position="41"/>
        <end position="60"/>
    </location>
</feature>
<feature type="transmembrane region" description="Helical" evidence="1">
    <location>
        <begin position="12"/>
        <end position="35"/>
    </location>
</feature>
<accession>A0A0F9LRX7</accession>
<sequence>MDEIPDPLKKVLLINAILTLILAFIYLGIFNLLLVFAVDSLYNWVFGGTLLILGIFALLVGKRKDLKQIKLLLELLIVWEIMILFIHIYSIRFMLIPLPLIVIWVNNAIFLVLIVINVYFYRMYLEKNKPNFPNNPEN</sequence>
<evidence type="ECO:0000256" key="1">
    <source>
        <dbReference type="SAM" id="Phobius"/>
    </source>
</evidence>
<comment type="caution">
    <text evidence="2">The sequence shown here is derived from an EMBL/GenBank/DDBJ whole genome shotgun (WGS) entry which is preliminary data.</text>
</comment>
<reference evidence="2" key="1">
    <citation type="journal article" date="2015" name="Nature">
        <title>Complex archaea that bridge the gap between prokaryotes and eukaryotes.</title>
        <authorList>
            <person name="Spang A."/>
            <person name="Saw J.H."/>
            <person name="Jorgensen S.L."/>
            <person name="Zaremba-Niedzwiedzka K."/>
            <person name="Martijn J."/>
            <person name="Lind A.E."/>
            <person name="van Eijk R."/>
            <person name="Schleper C."/>
            <person name="Guy L."/>
            <person name="Ettema T.J."/>
        </authorList>
    </citation>
    <scope>NUCLEOTIDE SEQUENCE</scope>
</reference>
<feature type="transmembrane region" description="Helical" evidence="1">
    <location>
        <begin position="101"/>
        <end position="121"/>
    </location>
</feature>
<proteinExistence type="predicted"/>
<dbReference type="AlphaFoldDB" id="A0A0F9LRX7"/>
<keyword evidence="1" id="KW-0472">Membrane</keyword>
<protein>
    <submittedName>
        <fullName evidence="2">Uncharacterized protein</fullName>
    </submittedName>
</protein>
<name>A0A0F9LRX7_9ZZZZ</name>
<keyword evidence="1" id="KW-1133">Transmembrane helix</keyword>